<comment type="caution">
    <text evidence="2">The sequence shown here is derived from an EMBL/GenBank/DDBJ whole genome shotgun (WGS) entry which is preliminary data.</text>
</comment>
<accession>A0A8K0DWL3</accession>
<dbReference type="InterPro" id="IPR037523">
    <property type="entry name" value="VOC_core"/>
</dbReference>
<dbReference type="EMBL" id="VOIH02000010">
    <property type="protein sequence ID" value="KAF3436066.1"/>
    <property type="molecule type" value="Genomic_DNA"/>
</dbReference>
<dbReference type="PROSITE" id="PS51819">
    <property type="entry name" value="VOC"/>
    <property type="match status" value="1"/>
</dbReference>
<name>A0A8K0DWL3_9ROSA</name>
<evidence type="ECO:0000313" key="3">
    <source>
        <dbReference type="Proteomes" id="UP000796880"/>
    </source>
</evidence>
<evidence type="ECO:0000313" key="2">
    <source>
        <dbReference type="EMBL" id="KAF3436066.1"/>
    </source>
</evidence>
<reference evidence="2" key="1">
    <citation type="submission" date="2020-03" db="EMBL/GenBank/DDBJ databases">
        <title>A high-quality chromosome-level genome assembly of a woody plant with both climbing and erect habits, Rhamnella rubrinervis.</title>
        <authorList>
            <person name="Lu Z."/>
            <person name="Yang Y."/>
            <person name="Zhu X."/>
            <person name="Sun Y."/>
        </authorList>
    </citation>
    <scope>NUCLEOTIDE SEQUENCE</scope>
    <source>
        <strain evidence="2">BYM</strain>
        <tissue evidence="2">Leaf</tissue>
    </source>
</reference>
<organism evidence="2 3">
    <name type="scientific">Rhamnella rubrinervis</name>
    <dbReference type="NCBI Taxonomy" id="2594499"/>
    <lineage>
        <taxon>Eukaryota</taxon>
        <taxon>Viridiplantae</taxon>
        <taxon>Streptophyta</taxon>
        <taxon>Embryophyta</taxon>
        <taxon>Tracheophyta</taxon>
        <taxon>Spermatophyta</taxon>
        <taxon>Magnoliopsida</taxon>
        <taxon>eudicotyledons</taxon>
        <taxon>Gunneridae</taxon>
        <taxon>Pentapetalae</taxon>
        <taxon>rosids</taxon>
        <taxon>fabids</taxon>
        <taxon>Rosales</taxon>
        <taxon>Rhamnaceae</taxon>
        <taxon>rhamnoid group</taxon>
        <taxon>Rhamneae</taxon>
        <taxon>Rhamnella</taxon>
    </lineage>
</organism>
<dbReference type="Gene3D" id="3.10.180.10">
    <property type="entry name" value="2,3-Dihydroxybiphenyl 1,2-Dioxygenase, domain 1"/>
    <property type="match status" value="1"/>
</dbReference>
<protein>
    <recommendedName>
        <fullName evidence="1">VOC domain-containing protein</fullName>
    </recommendedName>
</protein>
<dbReference type="Proteomes" id="UP000796880">
    <property type="component" value="Unassembled WGS sequence"/>
</dbReference>
<keyword evidence="3" id="KW-1185">Reference proteome</keyword>
<proteinExistence type="predicted"/>
<dbReference type="AlphaFoldDB" id="A0A8K0DWL3"/>
<dbReference type="SUPFAM" id="SSF54593">
    <property type="entry name" value="Glyoxalase/Bleomycin resistance protein/Dihydroxybiphenyl dioxygenase"/>
    <property type="match status" value="1"/>
</dbReference>
<dbReference type="InterPro" id="IPR029068">
    <property type="entry name" value="Glyas_Bleomycin-R_OHBP_Dase"/>
</dbReference>
<gene>
    <name evidence="2" type="ORF">FNV43_RR23158</name>
</gene>
<feature type="domain" description="VOC" evidence="1">
    <location>
        <begin position="7"/>
        <end position="117"/>
    </location>
</feature>
<sequence length="202" mass="23478">MSDFGAGRIFLRFDGRQLPEAFPFYTRVFGAVLIEKHLHGPIQIEMLSHEVFLCTNEDSRTEPDVTVLNFTTNVLNLEEIALQATEANAQVSYVQVETENRVEVSDPFGYRWVISRPVQPPQQENQQDDGWVQLPRLKFLMIVGTLYAIIHWKQIEDKLYEIIFNATIREEIRRGVSFASHPFMFVSNLLKSWFALVSRQEK</sequence>
<evidence type="ECO:0000259" key="1">
    <source>
        <dbReference type="PROSITE" id="PS51819"/>
    </source>
</evidence>